<dbReference type="AlphaFoldDB" id="A0A7W8FFH3"/>
<dbReference type="Proteomes" id="UP000539075">
    <property type="component" value="Unassembled WGS sequence"/>
</dbReference>
<evidence type="ECO:0008006" key="4">
    <source>
        <dbReference type="Google" id="ProtNLM"/>
    </source>
</evidence>
<keyword evidence="3" id="KW-1185">Reference proteome</keyword>
<evidence type="ECO:0000313" key="3">
    <source>
        <dbReference type="Proteomes" id="UP000539075"/>
    </source>
</evidence>
<sequence>MKYDIFIQSYLKSSGEPVGKFAERAGVHRSSVYRAMDGQPIMFPLVKSMVEAAGGSLEIIEPPTPPATSPEPAVQAQAQ</sequence>
<proteinExistence type="predicted"/>
<accession>A0A7W8FFH3</accession>
<dbReference type="EMBL" id="JACHGO010000005">
    <property type="protein sequence ID" value="MBB5143928.1"/>
    <property type="molecule type" value="Genomic_DNA"/>
</dbReference>
<dbReference type="RefSeq" id="WP_183719872.1">
    <property type="nucleotide sequence ID" value="NZ_JACHGO010000005.1"/>
</dbReference>
<gene>
    <name evidence="2" type="ORF">HNQ38_002028</name>
</gene>
<evidence type="ECO:0000313" key="2">
    <source>
        <dbReference type="EMBL" id="MBB5143928.1"/>
    </source>
</evidence>
<organism evidence="2 3">
    <name type="scientific">Desulfovibrio intestinalis</name>
    <dbReference type="NCBI Taxonomy" id="58621"/>
    <lineage>
        <taxon>Bacteria</taxon>
        <taxon>Pseudomonadati</taxon>
        <taxon>Thermodesulfobacteriota</taxon>
        <taxon>Desulfovibrionia</taxon>
        <taxon>Desulfovibrionales</taxon>
        <taxon>Desulfovibrionaceae</taxon>
        <taxon>Desulfovibrio</taxon>
    </lineage>
</organism>
<name>A0A7W8FFH3_9BACT</name>
<comment type="caution">
    <text evidence="2">The sequence shown here is derived from an EMBL/GenBank/DDBJ whole genome shotgun (WGS) entry which is preliminary data.</text>
</comment>
<feature type="region of interest" description="Disordered" evidence="1">
    <location>
        <begin position="58"/>
        <end position="79"/>
    </location>
</feature>
<reference evidence="2 3" key="1">
    <citation type="submission" date="2020-08" db="EMBL/GenBank/DDBJ databases">
        <title>Genomic Encyclopedia of Type Strains, Phase IV (KMG-IV): sequencing the most valuable type-strain genomes for metagenomic binning, comparative biology and taxonomic classification.</title>
        <authorList>
            <person name="Goeker M."/>
        </authorList>
    </citation>
    <scope>NUCLEOTIDE SEQUENCE [LARGE SCALE GENOMIC DNA]</scope>
    <source>
        <strain evidence="2 3">DSM 11275</strain>
    </source>
</reference>
<protein>
    <recommendedName>
        <fullName evidence="4">XRE family transcriptional regulator</fullName>
    </recommendedName>
</protein>
<evidence type="ECO:0000256" key="1">
    <source>
        <dbReference type="SAM" id="MobiDB-lite"/>
    </source>
</evidence>